<keyword evidence="1" id="KW-0732">Signal</keyword>
<sequence length="154" mass="16484">MKRLAAALALILATPAAADDSWSDAGVVPCDDRAYADFIAEPWDQNSRVFANGEVRVALMDFVEPAAAAYYLMILSPPYDEIGMRQCRLVGMAGDFGFGSLDFDALEAGYDPATGLTLTLPAKMPMPDGGDDGLFQLAVRLDQKTGKIVTQGMK</sequence>
<reference evidence="2" key="1">
    <citation type="submission" date="2021-01" db="EMBL/GenBank/DDBJ databases">
        <title>Paracoccus amoyensis sp. nov., isolated from the surface seawater along the coast of Xiamen Island, China.</title>
        <authorList>
            <person name="Lyu L."/>
        </authorList>
    </citation>
    <scope>NUCLEOTIDE SEQUENCE</scope>
    <source>
        <strain evidence="2">MJ17</strain>
    </source>
</reference>
<gene>
    <name evidence="2" type="ORF">JJJ17_11490</name>
</gene>
<dbReference type="EMBL" id="JAEPRQ010000003">
    <property type="protein sequence ID" value="MBK4216550.1"/>
    <property type="molecule type" value="Genomic_DNA"/>
</dbReference>
<dbReference type="RefSeq" id="WP_200686485.1">
    <property type="nucleotide sequence ID" value="NZ_JAEPRQ010000003.1"/>
</dbReference>
<dbReference type="AlphaFoldDB" id="A0A934SFN3"/>
<evidence type="ECO:0000313" key="3">
    <source>
        <dbReference type="Proteomes" id="UP000640485"/>
    </source>
</evidence>
<name>A0A934SFN3_9RHOB</name>
<dbReference type="Proteomes" id="UP000640485">
    <property type="component" value="Unassembled WGS sequence"/>
</dbReference>
<evidence type="ECO:0000313" key="2">
    <source>
        <dbReference type="EMBL" id="MBK4216550.1"/>
    </source>
</evidence>
<feature type="signal peptide" evidence="1">
    <location>
        <begin position="1"/>
        <end position="18"/>
    </location>
</feature>
<keyword evidence="3" id="KW-1185">Reference proteome</keyword>
<evidence type="ECO:0000256" key="1">
    <source>
        <dbReference type="SAM" id="SignalP"/>
    </source>
</evidence>
<proteinExistence type="predicted"/>
<feature type="chain" id="PRO_5037589220" evidence="1">
    <location>
        <begin position="19"/>
        <end position="154"/>
    </location>
</feature>
<protein>
    <submittedName>
        <fullName evidence="2">Uncharacterized protein</fullName>
    </submittedName>
</protein>
<comment type="caution">
    <text evidence="2">The sequence shown here is derived from an EMBL/GenBank/DDBJ whole genome shotgun (WGS) entry which is preliminary data.</text>
</comment>
<accession>A0A934SFN3</accession>
<organism evidence="2 3">
    <name type="scientific">Paracoccus caeni</name>
    <dbReference type="NCBI Taxonomy" id="657651"/>
    <lineage>
        <taxon>Bacteria</taxon>
        <taxon>Pseudomonadati</taxon>
        <taxon>Pseudomonadota</taxon>
        <taxon>Alphaproteobacteria</taxon>
        <taxon>Rhodobacterales</taxon>
        <taxon>Paracoccaceae</taxon>
        <taxon>Paracoccus</taxon>
    </lineage>
</organism>